<dbReference type="CDD" id="cd02248">
    <property type="entry name" value="Peptidase_C1A"/>
    <property type="match status" value="1"/>
</dbReference>
<dbReference type="FunFam" id="3.90.70.10:FF:000006">
    <property type="entry name" value="Cathepsin S"/>
    <property type="match status" value="1"/>
</dbReference>
<evidence type="ECO:0000313" key="11">
    <source>
        <dbReference type="RefSeq" id="XP_047740489.1"/>
    </source>
</evidence>
<feature type="chain" id="PRO_5037938605" evidence="7">
    <location>
        <begin position="17"/>
        <end position="339"/>
    </location>
</feature>
<reference evidence="11" key="1">
    <citation type="submission" date="2025-08" db="UniProtKB">
        <authorList>
            <consortium name="RefSeq"/>
        </authorList>
    </citation>
    <scope>IDENTIFICATION</scope>
    <source>
        <tissue evidence="11">Whole organism</tissue>
    </source>
</reference>
<protein>
    <submittedName>
        <fullName evidence="11">Procathepsin L-like</fullName>
    </submittedName>
</protein>
<dbReference type="SMART" id="SM00645">
    <property type="entry name" value="Pept_C1"/>
    <property type="match status" value="1"/>
</dbReference>
<dbReference type="GO" id="GO:0008234">
    <property type="term" value="F:cysteine-type peptidase activity"/>
    <property type="evidence" value="ECO:0007669"/>
    <property type="project" value="UniProtKB-KW"/>
</dbReference>
<keyword evidence="2" id="KW-0645">Protease</keyword>
<dbReference type="KEGG" id="hazt:108682687"/>
<dbReference type="Pfam" id="PF08246">
    <property type="entry name" value="Inhibitor_I29"/>
    <property type="match status" value="1"/>
</dbReference>
<evidence type="ECO:0000256" key="7">
    <source>
        <dbReference type="SAM" id="SignalP"/>
    </source>
</evidence>
<evidence type="ECO:0000256" key="1">
    <source>
        <dbReference type="ARBA" id="ARBA00008455"/>
    </source>
</evidence>
<dbReference type="InterPro" id="IPR000169">
    <property type="entry name" value="Pept_cys_AS"/>
</dbReference>
<evidence type="ECO:0000256" key="4">
    <source>
        <dbReference type="ARBA" id="ARBA00022807"/>
    </source>
</evidence>
<organism evidence="10 11">
    <name type="scientific">Hyalella azteca</name>
    <name type="common">Amphipod</name>
    <dbReference type="NCBI Taxonomy" id="294128"/>
    <lineage>
        <taxon>Eukaryota</taxon>
        <taxon>Metazoa</taxon>
        <taxon>Ecdysozoa</taxon>
        <taxon>Arthropoda</taxon>
        <taxon>Crustacea</taxon>
        <taxon>Multicrustacea</taxon>
        <taxon>Malacostraca</taxon>
        <taxon>Eumalacostraca</taxon>
        <taxon>Peracarida</taxon>
        <taxon>Amphipoda</taxon>
        <taxon>Senticaudata</taxon>
        <taxon>Talitrida</taxon>
        <taxon>Talitroidea</taxon>
        <taxon>Hyalellidae</taxon>
        <taxon>Hyalella</taxon>
    </lineage>
</organism>
<dbReference type="Pfam" id="PF00112">
    <property type="entry name" value="Peptidase_C1"/>
    <property type="match status" value="1"/>
</dbReference>
<dbReference type="OMA" id="SMWNLYD"/>
<dbReference type="PRINTS" id="PR00705">
    <property type="entry name" value="PAPAIN"/>
</dbReference>
<dbReference type="GO" id="GO:0006508">
    <property type="term" value="P:proteolysis"/>
    <property type="evidence" value="ECO:0007669"/>
    <property type="project" value="UniProtKB-KW"/>
</dbReference>
<evidence type="ECO:0000256" key="6">
    <source>
        <dbReference type="ARBA" id="ARBA00023157"/>
    </source>
</evidence>
<dbReference type="PANTHER" id="PTHR12411">
    <property type="entry name" value="CYSTEINE PROTEASE FAMILY C1-RELATED"/>
    <property type="match status" value="1"/>
</dbReference>
<dbReference type="SUPFAM" id="SSF54001">
    <property type="entry name" value="Cysteine proteinases"/>
    <property type="match status" value="1"/>
</dbReference>
<feature type="domain" description="Cathepsin propeptide inhibitor" evidence="9">
    <location>
        <begin position="27"/>
        <end position="87"/>
    </location>
</feature>
<evidence type="ECO:0000256" key="5">
    <source>
        <dbReference type="ARBA" id="ARBA00023145"/>
    </source>
</evidence>
<name>A0A979FTH7_HYAAZ</name>
<dbReference type="PROSITE" id="PS00139">
    <property type="entry name" value="THIOL_PROTEASE_CYS"/>
    <property type="match status" value="1"/>
</dbReference>
<dbReference type="InterPro" id="IPR039417">
    <property type="entry name" value="Peptidase_C1A_papain-like"/>
</dbReference>
<gene>
    <name evidence="11" type="primary">LOC108682687</name>
</gene>
<evidence type="ECO:0000256" key="3">
    <source>
        <dbReference type="ARBA" id="ARBA00022801"/>
    </source>
</evidence>
<dbReference type="AlphaFoldDB" id="A0A979FTH7"/>
<comment type="similarity">
    <text evidence="1">Belongs to the peptidase C1 family.</text>
</comment>
<sequence length="339" mass="38299">MATLAVFLSLLAIASAWHFKQIFDQEFINYKITHKKTYSSFVEETIRYNVFLENKLRMSQHNEKFARGEVSYELGETQFADQTHDEHRQVLGLLSLPEFDVAYLERETRRVAASVVAVKDDGLPDYLDWREKGAVTPVKNQDRCGSCWAFSAVGALEGQIFRNTGVLRSLSVQQVVDCTENALGCAGGLPALAYEQIERSGGLATEEDYPYITYQGNCSMRHMDGGVDHGYRAFKKNDEQALKEAVSKYGPISVAFSVLDDFIHYKRGVYECSKRAALNHAVLLVGYGSDEVDGDYWIIKNSWGVNWGERGYFRMARNKNNTCFIAAQSSIPDVWFHGN</sequence>
<dbReference type="InterPro" id="IPR000668">
    <property type="entry name" value="Peptidase_C1A_C"/>
</dbReference>
<dbReference type="GeneID" id="108682687"/>
<keyword evidence="7" id="KW-0732">Signal</keyword>
<keyword evidence="5" id="KW-0865">Zymogen</keyword>
<keyword evidence="4" id="KW-0788">Thiol protease</keyword>
<dbReference type="Proteomes" id="UP000694843">
    <property type="component" value="Unplaced"/>
</dbReference>
<dbReference type="RefSeq" id="XP_047740489.1">
    <property type="nucleotide sequence ID" value="XM_047884533.1"/>
</dbReference>
<dbReference type="InterPro" id="IPR038765">
    <property type="entry name" value="Papain-like_cys_pep_sf"/>
</dbReference>
<dbReference type="OrthoDB" id="6364763at2759"/>
<feature type="domain" description="Peptidase C1A papain C-terminal" evidence="8">
    <location>
        <begin position="123"/>
        <end position="333"/>
    </location>
</feature>
<evidence type="ECO:0000256" key="2">
    <source>
        <dbReference type="ARBA" id="ARBA00022670"/>
    </source>
</evidence>
<proteinExistence type="inferred from homology"/>
<dbReference type="SMART" id="SM00848">
    <property type="entry name" value="Inhibitor_I29"/>
    <property type="match status" value="1"/>
</dbReference>
<keyword evidence="10" id="KW-1185">Reference proteome</keyword>
<accession>A0A979FTH7</accession>
<dbReference type="Gene3D" id="3.90.70.10">
    <property type="entry name" value="Cysteine proteinases"/>
    <property type="match status" value="1"/>
</dbReference>
<dbReference type="InterPro" id="IPR013201">
    <property type="entry name" value="Prot_inhib_I29"/>
</dbReference>
<dbReference type="InterPro" id="IPR013128">
    <property type="entry name" value="Peptidase_C1A"/>
</dbReference>
<dbReference type="PROSITE" id="PS00640">
    <property type="entry name" value="THIOL_PROTEASE_ASN"/>
    <property type="match status" value="1"/>
</dbReference>
<dbReference type="InterPro" id="IPR025661">
    <property type="entry name" value="Pept_asp_AS"/>
</dbReference>
<keyword evidence="6" id="KW-1015">Disulfide bond</keyword>
<dbReference type="InterPro" id="IPR025660">
    <property type="entry name" value="Pept_his_AS"/>
</dbReference>
<evidence type="ECO:0000259" key="8">
    <source>
        <dbReference type="SMART" id="SM00645"/>
    </source>
</evidence>
<keyword evidence="3" id="KW-0378">Hydrolase</keyword>
<evidence type="ECO:0000313" key="10">
    <source>
        <dbReference type="Proteomes" id="UP000694843"/>
    </source>
</evidence>
<dbReference type="PROSITE" id="PS00639">
    <property type="entry name" value="THIOL_PROTEASE_HIS"/>
    <property type="match status" value="1"/>
</dbReference>
<evidence type="ECO:0000259" key="9">
    <source>
        <dbReference type="SMART" id="SM00848"/>
    </source>
</evidence>
<feature type="signal peptide" evidence="7">
    <location>
        <begin position="1"/>
        <end position="16"/>
    </location>
</feature>